<evidence type="ECO:0008006" key="4">
    <source>
        <dbReference type="Google" id="ProtNLM"/>
    </source>
</evidence>
<dbReference type="STRING" id="1798543.A2898_01505"/>
<sequence>MRVHKSIIWAVRVGFAGWITFELLNLSGVLHYTLDFTWLGLVVTSTGIFGIIELVSWGLRKSTGTGLPWPAYVIAYFGTSWDVLGDVVHWYSTYNWYDQAAHFFGGASLGIIAVMVLWRLEFAGKIHLPRWMLNIAALGVANFVGILYELEEYFEDVINFTNRLGSATDTANDIFLNVVGALTTIVIASMYVASLQRKKSH</sequence>
<feature type="transmembrane region" description="Helical" evidence="1">
    <location>
        <begin position="103"/>
        <end position="120"/>
    </location>
</feature>
<feature type="transmembrane region" description="Helical" evidence="1">
    <location>
        <begin position="36"/>
        <end position="59"/>
    </location>
</feature>
<evidence type="ECO:0000313" key="2">
    <source>
        <dbReference type="EMBL" id="OGY83934.1"/>
    </source>
</evidence>
<dbReference type="InterPro" id="IPR014509">
    <property type="entry name" value="YjdF-like"/>
</dbReference>
<evidence type="ECO:0000256" key="1">
    <source>
        <dbReference type="SAM" id="Phobius"/>
    </source>
</evidence>
<reference evidence="2 3" key="1">
    <citation type="journal article" date="2016" name="Nat. Commun.">
        <title>Thousands of microbial genomes shed light on interconnected biogeochemical processes in an aquifer system.</title>
        <authorList>
            <person name="Anantharaman K."/>
            <person name="Brown C.T."/>
            <person name="Hug L.A."/>
            <person name="Sharon I."/>
            <person name="Castelle C.J."/>
            <person name="Probst A.J."/>
            <person name="Thomas B.C."/>
            <person name="Singh A."/>
            <person name="Wilkins M.J."/>
            <person name="Karaoz U."/>
            <person name="Brodie E.L."/>
            <person name="Williams K.H."/>
            <person name="Hubbard S.S."/>
            <person name="Banfield J.F."/>
        </authorList>
    </citation>
    <scope>NUCLEOTIDE SEQUENCE [LARGE SCALE GENOMIC DNA]</scope>
</reference>
<comment type="caution">
    <text evidence="2">The sequence shown here is derived from an EMBL/GenBank/DDBJ whole genome shotgun (WGS) entry which is preliminary data.</text>
</comment>
<protein>
    <recommendedName>
        <fullName evidence="4">DUF2238 domain-containing protein</fullName>
    </recommendedName>
</protein>
<accession>A0A1G2B442</accession>
<gene>
    <name evidence="2" type="ORF">A2898_01505</name>
</gene>
<keyword evidence="1" id="KW-0472">Membrane</keyword>
<feature type="transmembrane region" description="Helical" evidence="1">
    <location>
        <begin position="71"/>
        <end position="91"/>
    </location>
</feature>
<keyword evidence="1" id="KW-0812">Transmembrane</keyword>
<evidence type="ECO:0000313" key="3">
    <source>
        <dbReference type="Proteomes" id="UP000179164"/>
    </source>
</evidence>
<proteinExistence type="predicted"/>
<feature type="transmembrane region" description="Helical" evidence="1">
    <location>
        <begin position="174"/>
        <end position="193"/>
    </location>
</feature>
<name>A0A1G2B442_9BACT</name>
<feature type="transmembrane region" description="Helical" evidence="1">
    <location>
        <begin position="7"/>
        <end position="30"/>
    </location>
</feature>
<organism evidence="2 3">
    <name type="scientific">Candidatus Kerfeldbacteria bacterium RIFCSPLOWO2_01_FULL_48_11</name>
    <dbReference type="NCBI Taxonomy" id="1798543"/>
    <lineage>
        <taxon>Bacteria</taxon>
        <taxon>Candidatus Kerfeldiibacteriota</taxon>
    </lineage>
</organism>
<dbReference type="EMBL" id="MHKE01000012">
    <property type="protein sequence ID" value="OGY83934.1"/>
    <property type="molecule type" value="Genomic_DNA"/>
</dbReference>
<keyword evidence="1" id="KW-1133">Transmembrane helix</keyword>
<dbReference type="AlphaFoldDB" id="A0A1G2B442"/>
<dbReference type="Proteomes" id="UP000179164">
    <property type="component" value="Unassembled WGS sequence"/>
</dbReference>
<dbReference type="Pfam" id="PF09997">
    <property type="entry name" value="DUF2238"/>
    <property type="match status" value="1"/>
</dbReference>
<feature type="transmembrane region" description="Helical" evidence="1">
    <location>
        <begin position="132"/>
        <end position="150"/>
    </location>
</feature>